<dbReference type="SUPFAM" id="SSF50978">
    <property type="entry name" value="WD40 repeat-like"/>
    <property type="match status" value="1"/>
</dbReference>
<comment type="similarity">
    <text evidence="1">Belongs to the peptidase M20A family.</text>
</comment>
<evidence type="ECO:0000256" key="3">
    <source>
        <dbReference type="ARBA" id="ARBA00022670"/>
    </source>
</evidence>
<feature type="region of interest" description="Disordered" evidence="8">
    <location>
        <begin position="690"/>
        <end position="720"/>
    </location>
</feature>
<dbReference type="Gene3D" id="3.40.630.10">
    <property type="entry name" value="Zn peptidases"/>
    <property type="match status" value="1"/>
</dbReference>
<dbReference type="Pfam" id="PF01546">
    <property type="entry name" value="Peptidase_M20"/>
    <property type="match status" value="1"/>
</dbReference>
<dbReference type="InterPro" id="IPR015943">
    <property type="entry name" value="WD40/YVTN_repeat-like_dom_sf"/>
</dbReference>
<dbReference type="PANTHER" id="PTHR43270:SF8">
    <property type="entry name" value="DI- AND TRIPEPTIDASE DUG2-RELATED"/>
    <property type="match status" value="1"/>
</dbReference>
<feature type="repeat" description="WD" evidence="7">
    <location>
        <begin position="226"/>
        <end position="262"/>
    </location>
</feature>
<feature type="compositionally biased region" description="Polar residues" evidence="8">
    <location>
        <begin position="690"/>
        <end position="705"/>
    </location>
</feature>
<dbReference type="PROSITE" id="PS00678">
    <property type="entry name" value="WD_REPEATS_1"/>
    <property type="match status" value="1"/>
</dbReference>
<keyword evidence="11" id="KW-1185">Reference proteome</keyword>
<evidence type="ECO:0000259" key="9">
    <source>
        <dbReference type="Pfam" id="PF07687"/>
    </source>
</evidence>
<reference evidence="10 11" key="1">
    <citation type="submission" date="2024-04" db="EMBL/GenBank/DDBJ databases">
        <title>Symmetric and asymmetric DNA N6-adenine methylation regulates different biological responses in Mucorales.</title>
        <authorList>
            <consortium name="Lawrence Berkeley National Laboratory"/>
            <person name="Lax C."/>
            <person name="Mondo S.J."/>
            <person name="Osorio-Concepcion M."/>
            <person name="Muszewska A."/>
            <person name="Corrochano-Luque M."/>
            <person name="Gutierrez G."/>
            <person name="Riley R."/>
            <person name="Lipzen A."/>
            <person name="Guo J."/>
            <person name="Hundley H."/>
            <person name="Amirebrahimi M."/>
            <person name="Ng V."/>
            <person name="Lorenzo-Gutierrez D."/>
            <person name="Binder U."/>
            <person name="Yang J."/>
            <person name="Song Y."/>
            <person name="Canovas D."/>
            <person name="Navarro E."/>
            <person name="Freitag M."/>
            <person name="Gabaldon T."/>
            <person name="Grigoriev I.V."/>
            <person name="Corrochano L.M."/>
            <person name="Nicolas F.E."/>
            <person name="Garre V."/>
        </authorList>
    </citation>
    <scope>NUCLEOTIDE SEQUENCE [LARGE SCALE GENOMIC DNA]</scope>
    <source>
        <strain evidence="10 11">L51</strain>
    </source>
</reference>
<dbReference type="Gene3D" id="2.130.10.10">
    <property type="entry name" value="YVTN repeat-like/Quinoprotein amine dehydrogenase"/>
    <property type="match status" value="2"/>
</dbReference>
<accession>A0ABR3B7L0</accession>
<dbReference type="InterPro" id="IPR002933">
    <property type="entry name" value="Peptidase_M20"/>
</dbReference>
<name>A0ABR3B7L0_PHYBL</name>
<dbReference type="SUPFAM" id="SSF53187">
    <property type="entry name" value="Zn-dependent exopeptidases"/>
    <property type="match status" value="1"/>
</dbReference>
<feature type="repeat" description="WD" evidence="7">
    <location>
        <begin position="317"/>
        <end position="347"/>
    </location>
</feature>
<gene>
    <name evidence="10" type="ORF">J3Q64DRAFT_1726870</name>
</gene>
<evidence type="ECO:0000256" key="2">
    <source>
        <dbReference type="ARBA" id="ARBA00022574"/>
    </source>
</evidence>
<dbReference type="PRINTS" id="PR00320">
    <property type="entry name" value="GPROTEINBRPT"/>
</dbReference>
<keyword evidence="4" id="KW-0479">Metal-binding</keyword>
<keyword evidence="2 7" id="KW-0853">WD repeat</keyword>
<keyword evidence="6" id="KW-0378">Hydrolase</keyword>
<dbReference type="InterPro" id="IPR011650">
    <property type="entry name" value="Peptidase_M20_dimer"/>
</dbReference>
<evidence type="ECO:0000313" key="11">
    <source>
        <dbReference type="Proteomes" id="UP001448207"/>
    </source>
</evidence>
<evidence type="ECO:0000313" key="10">
    <source>
        <dbReference type="EMBL" id="KAL0092073.1"/>
    </source>
</evidence>
<dbReference type="Gene3D" id="3.30.70.360">
    <property type="match status" value="1"/>
</dbReference>
<dbReference type="PIRSF" id="PIRSF037237">
    <property type="entry name" value="Peptidase_WD_repeats_DUG2"/>
    <property type="match status" value="1"/>
</dbReference>
<proteinExistence type="inferred from homology"/>
<dbReference type="Proteomes" id="UP001448207">
    <property type="component" value="Unassembled WGS sequence"/>
</dbReference>
<evidence type="ECO:0000256" key="8">
    <source>
        <dbReference type="SAM" id="MobiDB-lite"/>
    </source>
</evidence>
<dbReference type="InterPro" id="IPR001680">
    <property type="entry name" value="WD40_rpt"/>
</dbReference>
<dbReference type="PROSITE" id="PS50294">
    <property type="entry name" value="WD_REPEATS_REGION"/>
    <property type="match status" value="2"/>
</dbReference>
<dbReference type="InterPro" id="IPR036322">
    <property type="entry name" value="WD40_repeat_dom_sf"/>
</dbReference>
<keyword evidence="3" id="KW-0645">Protease</keyword>
<protein>
    <submittedName>
        <fullName evidence="10">WD40-repeat-containing domain protein</fullName>
    </submittedName>
</protein>
<evidence type="ECO:0000256" key="7">
    <source>
        <dbReference type="PROSITE-ProRule" id="PRU00221"/>
    </source>
</evidence>
<evidence type="ECO:0000256" key="6">
    <source>
        <dbReference type="ARBA" id="ARBA00022801"/>
    </source>
</evidence>
<evidence type="ECO:0000256" key="1">
    <source>
        <dbReference type="ARBA" id="ARBA00006247"/>
    </source>
</evidence>
<dbReference type="PANTHER" id="PTHR43270">
    <property type="entry name" value="BETA-ALA-HIS DIPEPTIDASE"/>
    <property type="match status" value="1"/>
</dbReference>
<dbReference type="InterPro" id="IPR019775">
    <property type="entry name" value="WD40_repeat_CS"/>
</dbReference>
<evidence type="ECO:0000256" key="5">
    <source>
        <dbReference type="ARBA" id="ARBA00022737"/>
    </source>
</evidence>
<organism evidence="10 11">
    <name type="scientific">Phycomyces blakesleeanus</name>
    <dbReference type="NCBI Taxonomy" id="4837"/>
    <lineage>
        <taxon>Eukaryota</taxon>
        <taxon>Fungi</taxon>
        <taxon>Fungi incertae sedis</taxon>
        <taxon>Mucoromycota</taxon>
        <taxon>Mucoromycotina</taxon>
        <taxon>Mucoromycetes</taxon>
        <taxon>Mucorales</taxon>
        <taxon>Phycomycetaceae</taxon>
        <taxon>Phycomyces</taxon>
    </lineage>
</organism>
<dbReference type="InterPro" id="IPR017149">
    <property type="entry name" value="GSH_degradosome_Dug2"/>
</dbReference>
<dbReference type="InterPro" id="IPR051458">
    <property type="entry name" value="Cyt/Met_Dipeptidase"/>
</dbReference>
<feature type="region of interest" description="Disordered" evidence="8">
    <location>
        <begin position="1"/>
        <end position="21"/>
    </location>
</feature>
<feature type="repeat" description="WD" evidence="7">
    <location>
        <begin position="60"/>
        <end position="91"/>
    </location>
</feature>
<feature type="repeat" description="WD" evidence="7">
    <location>
        <begin position="92"/>
        <end position="133"/>
    </location>
</feature>
<keyword evidence="5" id="KW-0677">Repeat</keyword>
<comment type="caution">
    <text evidence="10">The sequence shown here is derived from an EMBL/GenBank/DDBJ whole genome shotgun (WGS) entry which is preliminary data.</text>
</comment>
<dbReference type="PROSITE" id="PS50082">
    <property type="entry name" value="WD_REPEATS_2"/>
    <property type="match status" value="4"/>
</dbReference>
<dbReference type="EMBL" id="JBCLYO010000003">
    <property type="protein sequence ID" value="KAL0092073.1"/>
    <property type="molecule type" value="Genomic_DNA"/>
</dbReference>
<feature type="domain" description="Peptidase M20 dimerisation" evidence="9">
    <location>
        <begin position="608"/>
        <end position="784"/>
    </location>
</feature>
<dbReference type="Pfam" id="PF07687">
    <property type="entry name" value="M20_dimer"/>
    <property type="match status" value="1"/>
</dbReference>
<dbReference type="CDD" id="cd00200">
    <property type="entry name" value="WD40"/>
    <property type="match status" value="1"/>
</dbReference>
<dbReference type="SMART" id="SM00320">
    <property type="entry name" value="WD40"/>
    <property type="match status" value="7"/>
</dbReference>
<evidence type="ECO:0000256" key="4">
    <source>
        <dbReference type="ARBA" id="ARBA00022723"/>
    </source>
</evidence>
<dbReference type="InterPro" id="IPR020472">
    <property type="entry name" value="WD40_PAC1"/>
</dbReference>
<dbReference type="Pfam" id="PF00400">
    <property type="entry name" value="WD40"/>
    <property type="match status" value="4"/>
</dbReference>
<feature type="compositionally biased region" description="Low complexity" evidence="8">
    <location>
        <begin position="706"/>
        <end position="719"/>
    </location>
</feature>
<sequence length="899" mass="100377">MSYHLNIQTNPNNSRGSTYTESSASSPIILANRHWSHQDESNFKTHCTHTISQDDGHSVLSLVANDRYLFSGSQGSTIHVWDLQTFSLITTLKGHCGSILGLALSLDRQWLFSCSGDGTVRVWDTETLKCLFLIRSCHDVGDVFSVVYAKQAQMLFLGCQNTSIQWYDLDDLKNETAMDTTSHKSTVLRNKCQKSRFFANGLGSNIENLEYKDVKQCVVREKNVLTNAHDGYVYCLIYSNDIPNVNGEVLVSGSGDGDVKIWLISNKTLHLLHVFKGDSDMGVLTIVQSENGYLFCGVQGGDIQIWDLETYQMIRSIKGHSDDVLSVTIKGTGFVSASADGKINLWSEGFELEESIKQDNGVLLSLTHSQDYIVTGGTNHTIKFWNTQHLTSPVDNARKSSDLNDVNSGDMMLSVLDRWVSMRTVSGMPKYSEECRKGARFLKNVFQSLGAQSRMIPGASGRNPLVYGKFFANQIQSGKDAKDPSFKTFEKPKTVLIYGHYDVIPAENAKGLWESDPFKLSGRNGYLYGRGTSDNKGPILACIFAVHELLKQGDLDVDVLFLIEGEEENGSIGFQEALDEQKPLFEGVDVILLSNSYWLGEDVPCLTYGLRGVVHASITVYNGLSDLHSGVEGGAMSEPLVDLIHVLGKLIDTNKRVLVPGFYNDIRPITPAEDTLYDPIVKWLQRSTDKPLTSSSRSQHSCITPSSFSDSGSETSEYSNENGLKQQLMVRWRYPTLSVHKIDVSINNPTIIPRNAKAVISMRVVPDQKISDICNSFQSYTKKVFQDSKTENMISVQIESAADYWLGNPENKYFKAAEDAIEKEWQIKPLYIREGGSIPAVRLLERFCNAPAIHFPMRQASDQAHLPNERIRLLNLHAGRRIIKNFLKTVGTQKEKRVE</sequence>